<accession>A0AAV4V4I3</accession>
<dbReference type="Proteomes" id="UP001054945">
    <property type="component" value="Unassembled WGS sequence"/>
</dbReference>
<organism evidence="1 2">
    <name type="scientific">Caerostris extrusa</name>
    <name type="common">Bark spider</name>
    <name type="synonym">Caerostris bankana</name>
    <dbReference type="NCBI Taxonomy" id="172846"/>
    <lineage>
        <taxon>Eukaryota</taxon>
        <taxon>Metazoa</taxon>
        <taxon>Ecdysozoa</taxon>
        <taxon>Arthropoda</taxon>
        <taxon>Chelicerata</taxon>
        <taxon>Arachnida</taxon>
        <taxon>Araneae</taxon>
        <taxon>Araneomorphae</taxon>
        <taxon>Entelegynae</taxon>
        <taxon>Araneoidea</taxon>
        <taxon>Araneidae</taxon>
        <taxon>Caerostris</taxon>
    </lineage>
</organism>
<reference evidence="1 2" key="1">
    <citation type="submission" date="2021-06" db="EMBL/GenBank/DDBJ databases">
        <title>Caerostris extrusa draft genome.</title>
        <authorList>
            <person name="Kono N."/>
            <person name="Arakawa K."/>
        </authorList>
    </citation>
    <scope>NUCLEOTIDE SEQUENCE [LARGE SCALE GENOMIC DNA]</scope>
</reference>
<name>A0AAV4V4I3_CAEEX</name>
<protein>
    <submittedName>
        <fullName evidence="1">Uncharacterized protein</fullName>
    </submittedName>
</protein>
<keyword evidence="2" id="KW-1185">Reference proteome</keyword>
<sequence length="99" mass="11562">MKNSNSPKLHILNYFDFELLPSLILGMKVILLLEITLQFRLWLPEEVQKLFFYVHGIRLPPIGNNKRTVAWDIKLSSSLKISTNNNKETVNKLSFCCRK</sequence>
<dbReference type="AlphaFoldDB" id="A0AAV4V4I3"/>
<evidence type="ECO:0000313" key="2">
    <source>
        <dbReference type="Proteomes" id="UP001054945"/>
    </source>
</evidence>
<comment type="caution">
    <text evidence="1">The sequence shown here is derived from an EMBL/GenBank/DDBJ whole genome shotgun (WGS) entry which is preliminary data.</text>
</comment>
<evidence type="ECO:0000313" key="1">
    <source>
        <dbReference type="EMBL" id="GIY65155.1"/>
    </source>
</evidence>
<proteinExistence type="predicted"/>
<dbReference type="EMBL" id="BPLR01013967">
    <property type="protein sequence ID" value="GIY65155.1"/>
    <property type="molecule type" value="Genomic_DNA"/>
</dbReference>
<gene>
    <name evidence="1" type="ORF">CEXT_423481</name>
</gene>